<protein>
    <submittedName>
        <fullName evidence="7">GntR family transcriptional regulator</fullName>
    </submittedName>
    <submittedName>
        <fullName evidence="6">Uncharacterized HTH-type transcriptional regulator ydfH</fullName>
    </submittedName>
</protein>
<dbReference type="PANTHER" id="PTHR43537">
    <property type="entry name" value="TRANSCRIPTIONAL REGULATOR, GNTR FAMILY"/>
    <property type="match status" value="1"/>
</dbReference>
<gene>
    <name evidence="6" type="primary">ydfH_2</name>
    <name evidence="8" type="ORF">DW707_06500</name>
    <name evidence="7" type="ORF">DW914_07515</name>
    <name evidence="6" type="ORF">ERS852392_01301</name>
    <name evidence="5" type="ORF">ERS852444_00920</name>
</gene>
<dbReference type="Proteomes" id="UP000095395">
    <property type="component" value="Unassembled WGS sequence"/>
</dbReference>
<dbReference type="RefSeq" id="WP_055168209.1">
    <property type="nucleotide sequence ID" value="NZ_CABJFX010000010.1"/>
</dbReference>
<evidence type="ECO:0000313" key="11">
    <source>
        <dbReference type="Proteomes" id="UP000283492"/>
    </source>
</evidence>
<evidence type="ECO:0000313" key="10">
    <source>
        <dbReference type="Proteomes" id="UP000095453"/>
    </source>
</evidence>
<evidence type="ECO:0000313" key="5">
    <source>
        <dbReference type="EMBL" id="CUM88457.1"/>
    </source>
</evidence>
<dbReference type="GO" id="GO:0003700">
    <property type="term" value="F:DNA-binding transcription factor activity"/>
    <property type="evidence" value="ECO:0007669"/>
    <property type="project" value="InterPro"/>
</dbReference>
<dbReference type="SMART" id="SM00345">
    <property type="entry name" value="HTH_GNTR"/>
    <property type="match status" value="1"/>
</dbReference>
<evidence type="ECO:0000256" key="1">
    <source>
        <dbReference type="ARBA" id="ARBA00023015"/>
    </source>
</evidence>
<evidence type="ECO:0000313" key="12">
    <source>
        <dbReference type="Proteomes" id="UP000286271"/>
    </source>
</evidence>
<dbReference type="Proteomes" id="UP000283492">
    <property type="component" value="Unassembled WGS sequence"/>
</dbReference>
<evidence type="ECO:0000313" key="7">
    <source>
        <dbReference type="EMBL" id="RHA89603.1"/>
    </source>
</evidence>
<evidence type="ECO:0000256" key="3">
    <source>
        <dbReference type="ARBA" id="ARBA00023163"/>
    </source>
</evidence>
<dbReference type="Pfam" id="PF07729">
    <property type="entry name" value="FCD"/>
    <property type="match status" value="1"/>
</dbReference>
<dbReference type="SMART" id="SM00895">
    <property type="entry name" value="FCD"/>
    <property type="match status" value="1"/>
</dbReference>
<reference evidence="11 12" key="2">
    <citation type="submission" date="2018-08" db="EMBL/GenBank/DDBJ databases">
        <title>A genome reference for cultivated species of the human gut microbiota.</title>
        <authorList>
            <person name="Zou Y."/>
            <person name="Xue W."/>
            <person name="Luo G."/>
        </authorList>
    </citation>
    <scope>NUCLEOTIDE SEQUENCE [LARGE SCALE GENOMIC DNA]</scope>
    <source>
        <strain evidence="8 12">AM27-11</strain>
        <strain evidence="7 11">AM42-1AC</strain>
    </source>
</reference>
<dbReference type="SUPFAM" id="SSF46785">
    <property type="entry name" value="Winged helix' DNA-binding domain"/>
    <property type="match status" value="1"/>
</dbReference>
<keyword evidence="1" id="KW-0805">Transcription regulation</keyword>
<evidence type="ECO:0000313" key="9">
    <source>
        <dbReference type="Proteomes" id="UP000095395"/>
    </source>
</evidence>
<dbReference type="Gene3D" id="1.10.10.10">
    <property type="entry name" value="Winged helix-like DNA-binding domain superfamily/Winged helix DNA-binding domain"/>
    <property type="match status" value="1"/>
</dbReference>
<dbReference type="EMBL" id="QSKW01000007">
    <property type="protein sequence ID" value="RHE98652.1"/>
    <property type="molecule type" value="Genomic_DNA"/>
</dbReference>
<dbReference type="InterPro" id="IPR011711">
    <property type="entry name" value="GntR_C"/>
</dbReference>
<reference evidence="9 10" key="1">
    <citation type="submission" date="2015-09" db="EMBL/GenBank/DDBJ databases">
        <authorList>
            <consortium name="Pathogen Informatics"/>
        </authorList>
    </citation>
    <scope>NUCLEOTIDE SEQUENCE [LARGE SCALE GENOMIC DNA]</scope>
    <source>
        <strain evidence="6 9">2789STDY5608835</strain>
        <strain evidence="5 10">2789STDY5608887</strain>
    </source>
</reference>
<feature type="domain" description="HTH gntR-type" evidence="4">
    <location>
        <begin position="10"/>
        <end position="77"/>
    </location>
</feature>
<keyword evidence="2" id="KW-0238">DNA-binding</keyword>
<dbReference type="EMBL" id="QSFX01000010">
    <property type="protein sequence ID" value="RHA89603.1"/>
    <property type="molecule type" value="Genomic_DNA"/>
</dbReference>
<dbReference type="SUPFAM" id="SSF48008">
    <property type="entry name" value="GntR ligand-binding domain-like"/>
    <property type="match status" value="1"/>
</dbReference>
<dbReference type="Gene3D" id="1.20.120.530">
    <property type="entry name" value="GntR ligand-binding domain-like"/>
    <property type="match status" value="1"/>
</dbReference>
<dbReference type="PROSITE" id="PS50949">
    <property type="entry name" value="HTH_GNTR"/>
    <property type="match status" value="1"/>
</dbReference>
<dbReference type="PANTHER" id="PTHR43537:SF6">
    <property type="entry name" value="HTH-TYPE TRANSCRIPTIONAL REPRESSOR RSPR"/>
    <property type="match status" value="1"/>
</dbReference>
<organism evidence="6 9">
    <name type="scientific">Roseburia inulinivorans</name>
    <dbReference type="NCBI Taxonomy" id="360807"/>
    <lineage>
        <taxon>Bacteria</taxon>
        <taxon>Bacillati</taxon>
        <taxon>Bacillota</taxon>
        <taxon>Clostridia</taxon>
        <taxon>Lachnospirales</taxon>
        <taxon>Lachnospiraceae</taxon>
        <taxon>Roseburia</taxon>
    </lineage>
</organism>
<dbReference type="InterPro" id="IPR036390">
    <property type="entry name" value="WH_DNA-bd_sf"/>
</dbReference>
<evidence type="ECO:0000313" key="8">
    <source>
        <dbReference type="EMBL" id="RHE98652.1"/>
    </source>
</evidence>
<evidence type="ECO:0000259" key="4">
    <source>
        <dbReference type="PROSITE" id="PS50949"/>
    </source>
</evidence>
<dbReference type="PRINTS" id="PR00035">
    <property type="entry name" value="HTHGNTR"/>
</dbReference>
<dbReference type="EMBL" id="CYXX01000005">
    <property type="protein sequence ID" value="CUM88457.1"/>
    <property type="molecule type" value="Genomic_DNA"/>
</dbReference>
<dbReference type="InterPro" id="IPR000524">
    <property type="entry name" value="Tscrpt_reg_HTH_GntR"/>
</dbReference>
<sequence>MVILQKERSENSRSYAVRVLLYNIIHLELQPGTAVSENELSTTLSLSRTPVREALIELNRIGLVEILPQRGSYISKIDYNIVEESRFLRLVTENAILKLLCDKIADADMDALDYNIKKQQRSLEQKDRETFLELDNEFHELLFRAADKMWSYHIIKEQMVHFDRLRSLSTKSKQHDYVLKDHEDILYAIRRHDSEMAEMLMTRHLTRHLSEKKELLTMYPDYFTNN</sequence>
<dbReference type="InterPro" id="IPR036388">
    <property type="entry name" value="WH-like_DNA-bd_sf"/>
</dbReference>
<dbReference type="AlphaFoldDB" id="A0A173ZJX8"/>
<name>A0A173ZJX8_9FIRM</name>
<proteinExistence type="predicted"/>
<dbReference type="InterPro" id="IPR008920">
    <property type="entry name" value="TF_FadR/GntR_C"/>
</dbReference>
<dbReference type="Pfam" id="PF00392">
    <property type="entry name" value="GntR"/>
    <property type="match status" value="1"/>
</dbReference>
<accession>A0A173ZJX8</accession>
<dbReference type="EMBL" id="CYYR01000007">
    <property type="protein sequence ID" value="CUN76377.1"/>
    <property type="molecule type" value="Genomic_DNA"/>
</dbReference>
<dbReference type="GO" id="GO:0003677">
    <property type="term" value="F:DNA binding"/>
    <property type="evidence" value="ECO:0007669"/>
    <property type="project" value="UniProtKB-KW"/>
</dbReference>
<evidence type="ECO:0000313" key="6">
    <source>
        <dbReference type="EMBL" id="CUN76377.1"/>
    </source>
</evidence>
<keyword evidence="3" id="KW-0804">Transcription</keyword>
<dbReference type="Proteomes" id="UP000095453">
    <property type="component" value="Unassembled WGS sequence"/>
</dbReference>
<dbReference type="Proteomes" id="UP000286271">
    <property type="component" value="Unassembled WGS sequence"/>
</dbReference>
<evidence type="ECO:0000256" key="2">
    <source>
        <dbReference type="ARBA" id="ARBA00023125"/>
    </source>
</evidence>